<feature type="domain" description="Serine aminopeptidase S33" evidence="1">
    <location>
        <begin position="26"/>
        <end position="257"/>
    </location>
</feature>
<keyword evidence="3" id="KW-1185">Reference proteome</keyword>
<organism evidence="2 3">
    <name type="scientific">Algimonas porphyrae</name>
    <dbReference type="NCBI Taxonomy" id="1128113"/>
    <lineage>
        <taxon>Bacteria</taxon>
        <taxon>Pseudomonadati</taxon>
        <taxon>Pseudomonadota</taxon>
        <taxon>Alphaproteobacteria</taxon>
        <taxon>Maricaulales</taxon>
        <taxon>Robiginitomaculaceae</taxon>
        <taxon>Algimonas</taxon>
    </lineage>
</organism>
<dbReference type="SUPFAM" id="SSF53474">
    <property type="entry name" value="alpha/beta-Hydrolases"/>
    <property type="match status" value="1"/>
</dbReference>
<accession>A0ABQ5V2A3</accession>
<dbReference type="EMBL" id="BSNJ01000004">
    <property type="protein sequence ID" value="GLQ21069.1"/>
    <property type="molecule type" value="Genomic_DNA"/>
</dbReference>
<evidence type="ECO:0000313" key="3">
    <source>
        <dbReference type="Proteomes" id="UP001161390"/>
    </source>
</evidence>
<evidence type="ECO:0000313" key="2">
    <source>
        <dbReference type="EMBL" id="GLQ21069.1"/>
    </source>
</evidence>
<dbReference type="InterPro" id="IPR022742">
    <property type="entry name" value="Hydrolase_4"/>
</dbReference>
<reference evidence="2" key="2">
    <citation type="submission" date="2023-01" db="EMBL/GenBank/DDBJ databases">
        <title>Draft genome sequence of Algimonas porphyrae strain NBRC 108216.</title>
        <authorList>
            <person name="Sun Q."/>
            <person name="Mori K."/>
        </authorList>
    </citation>
    <scope>NUCLEOTIDE SEQUENCE</scope>
    <source>
        <strain evidence="2">NBRC 108216</strain>
    </source>
</reference>
<dbReference type="InterPro" id="IPR051044">
    <property type="entry name" value="MAG_DAG_Lipase"/>
</dbReference>
<dbReference type="PANTHER" id="PTHR11614">
    <property type="entry name" value="PHOSPHOLIPASE-RELATED"/>
    <property type="match status" value="1"/>
</dbReference>
<sequence length="277" mass="29567">MDDVHSFQLTAADGTRLSARHWAAQTPHAALALIHGFGEHSGRYGDMGQHLAANGIDVFAVDLRGHGKSDGKRGVIRSFDDFRADIAALLDHAHSQRKSGPLILFGHSMGGGIVLDHGLRPDPGVDGIIASAPLIAPSEPVKGVQRSLVTGMSKLFPSLTMKQPIAGSKISTLAEEQAAYEQDPLNHGQLGLRTAVEIIEAGEKLTEAAADWSLPLLMLHATGDQLTDYAASQAFGTAARADFRAFDKVEHELHNDTTRAQIYAAITDFVDLLSGRV</sequence>
<evidence type="ECO:0000259" key="1">
    <source>
        <dbReference type="Pfam" id="PF12146"/>
    </source>
</evidence>
<protein>
    <submittedName>
        <fullName evidence="2">Lysophospholipase</fullName>
    </submittedName>
</protein>
<gene>
    <name evidence="2" type="ORF">GCM10007854_20240</name>
</gene>
<dbReference type="Gene3D" id="3.40.50.1820">
    <property type="entry name" value="alpha/beta hydrolase"/>
    <property type="match status" value="1"/>
</dbReference>
<dbReference type="Pfam" id="PF12146">
    <property type="entry name" value="Hydrolase_4"/>
    <property type="match status" value="1"/>
</dbReference>
<dbReference type="Proteomes" id="UP001161390">
    <property type="component" value="Unassembled WGS sequence"/>
</dbReference>
<reference evidence="2" key="1">
    <citation type="journal article" date="2014" name="Int. J. Syst. Evol. Microbiol.">
        <title>Complete genome of a new Firmicutes species belonging to the dominant human colonic microbiota ('Ruminococcus bicirculans') reveals two chromosomes and a selective capacity to utilize plant glucans.</title>
        <authorList>
            <consortium name="NISC Comparative Sequencing Program"/>
            <person name="Wegmann U."/>
            <person name="Louis P."/>
            <person name="Goesmann A."/>
            <person name="Henrissat B."/>
            <person name="Duncan S.H."/>
            <person name="Flint H.J."/>
        </authorList>
    </citation>
    <scope>NUCLEOTIDE SEQUENCE</scope>
    <source>
        <strain evidence="2">NBRC 108216</strain>
    </source>
</reference>
<name>A0ABQ5V2A3_9PROT</name>
<proteinExistence type="predicted"/>
<dbReference type="RefSeq" id="WP_284372242.1">
    <property type="nucleotide sequence ID" value="NZ_BSNJ01000004.1"/>
</dbReference>
<dbReference type="InterPro" id="IPR029058">
    <property type="entry name" value="AB_hydrolase_fold"/>
</dbReference>
<comment type="caution">
    <text evidence="2">The sequence shown here is derived from an EMBL/GenBank/DDBJ whole genome shotgun (WGS) entry which is preliminary data.</text>
</comment>